<evidence type="ECO:0000256" key="5">
    <source>
        <dbReference type="SAM" id="MobiDB-lite"/>
    </source>
</evidence>
<dbReference type="PANTHER" id="PTHR10131:SF94">
    <property type="entry name" value="TNF RECEPTOR-ASSOCIATED FACTOR 4"/>
    <property type="match status" value="1"/>
</dbReference>
<evidence type="ECO:0000313" key="8">
    <source>
        <dbReference type="Proteomes" id="UP000606274"/>
    </source>
</evidence>
<dbReference type="Gene3D" id="3.30.40.10">
    <property type="entry name" value="Zinc/RING finger domain, C3HC4 (zinc finger)"/>
    <property type="match status" value="1"/>
</dbReference>
<dbReference type="GO" id="GO:0008270">
    <property type="term" value="F:zinc ion binding"/>
    <property type="evidence" value="ECO:0007669"/>
    <property type="project" value="UniProtKB-KW"/>
</dbReference>
<keyword evidence="8" id="KW-1185">Reference proteome</keyword>
<organism evidence="7 8">
    <name type="scientific">Silurus meridionalis</name>
    <name type="common">Southern catfish</name>
    <name type="synonym">Silurus soldatovi meridionalis</name>
    <dbReference type="NCBI Taxonomy" id="175797"/>
    <lineage>
        <taxon>Eukaryota</taxon>
        <taxon>Metazoa</taxon>
        <taxon>Chordata</taxon>
        <taxon>Craniata</taxon>
        <taxon>Vertebrata</taxon>
        <taxon>Euteleostomi</taxon>
        <taxon>Actinopterygii</taxon>
        <taxon>Neopterygii</taxon>
        <taxon>Teleostei</taxon>
        <taxon>Ostariophysi</taxon>
        <taxon>Siluriformes</taxon>
        <taxon>Siluridae</taxon>
        <taxon>Silurus</taxon>
    </lineage>
</organism>
<dbReference type="PROSITE" id="PS50145">
    <property type="entry name" value="ZF_TRAF"/>
    <property type="match status" value="1"/>
</dbReference>
<dbReference type="InterPro" id="IPR013083">
    <property type="entry name" value="Znf_RING/FYVE/PHD"/>
</dbReference>
<accession>A0A8T0BDS3</accession>
<dbReference type="AlphaFoldDB" id="A0A8T0BDS3"/>
<proteinExistence type="predicted"/>
<evidence type="ECO:0000256" key="1">
    <source>
        <dbReference type="ARBA" id="ARBA00022723"/>
    </source>
</evidence>
<dbReference type="InterPro" id="IPR001293">
    <property type="entry name" value="Znf_TRAF"/>
</dbReference>
<feature type="region of interest" description="Disordered" evidence="5">
    <location>
        <begin position="164"/>
        <end position="203"/>
    </location>
</feature>
<dbReference type="PANTHER" id="PTHR10131">
    <property type="entry name" value="TNF RECEPTOR ASSOCIATED FACTOR"/>
    <property type="match status" value="1"/>
</dbReference>
<evidence type="ECO:0000256" key="2">
    <source>
        <dbReference type="ARBA" id="ARBA00022771"/>
    </source>
</evidence>
<dbReference type="EMBL" id="JABFDY010000007">
    <property type="protein sequence ID" value="KAF7705241.1"/>
    <property type="molecule type" value="Genomic_DNA"/>
</dbReference>
<keyword evidence="3 4" id="KW-0862">Zinc</keyword>
<dbReference type="Pfam" id="PF02176">
    <property type="entry name" value="zf-TRAF"/>
    <property type="match status" value="1"/>
</dbReference>
<gene>
    <name evidence="7" type="ORF">HF521_020527</name>
</gene>
<evidence type="ECO:0000256" key="4">
    <source>
        <dbReference type="PROSITE-ProRule" id="PRU00207"/>
    </source>
</evidence>
<dbReference type="Proteomes" id="UP000606274">
    <property type="component" value="Unassembled WGS sequence"/>
</dbReference>
<keyword evidence="1 4" id="KW-0479">Metal-binding</keyword>
<reference evidence="7" key="1">
    <citation type="submission" date="2020-08" db="EMBL/GenBank/DDBJ databases">
        <title>Chromosome-level assembly of Southern catfish (Silurus meridionalis) provides insights into visual adaptation to the nocturnal and benthic lifestyles.</title>
        <authorList>
            <person name="Zhang Y."/>
            <person name="Wang D."/>
            <person name="Peng Z."/>
        </authorList>
    </citation>
    <scope>NUCLEOTIDE SEQUENCE</scope>
    <source>
        <strain evidence="7">SWU-2019-XX</strain>
        <tissue evidence="7">Muscle</tissue>
    </source>
</reference>
<evidence type="ECO:0000313" key="7">
    <source>
        <dbReference type="EMBL" id="KAF7705241.1"/>
    </source>
</evidence>
<evidence type="ECO:0000259" key="6">
    <source>
        <dbReference type="PROSITE" id="PS50145"/>
    </source>
</evidence>
<comment type="caution">
    <text evidence="7">The sequence shown here is derived from an EMBL/GenBank/DDBJ whole genome shotgun (WGS) entry which is preliminary data.</text>
</comment>
<keyword evidence="2 4" id="KW-0863">Zinc-finger</keyword>
<feature type="domain" description="TRAF-type" evidence="6">
    <location>
        <begin position="55"/>
        <end position="98"/>
    </location>
</feature>
<sequence length="203" mass="23385">MRRQETCPCCRKPISQRLMFVMFKLSKSIGRLPIKCRNAQQGCTATFQLSEEYLHSSTCPFEWVLCPQQGCEARVLRKEAQAHALVCSHWRQLCPMGCGTLLSRTTQTQHNCYKELQERYEAQRQKQRTIAYALRKKMQRMQSRMAHMAQQISLICESLELRENLEEEEEGEEESPGEGTSMRRHSRVSLSSITPTSSSSSSS</sequence>
<protein>
    <recommendedName>
        <fullName evidence="6">TRAF-type domain-containing protein</fullName>
    </recommendedName>
</protein>
<feature type="compositionally biased region" description="Acidic residues" evidence="5">
    <location>
        <begin position="165"/>
        <end position="176"/>
    </location>
</feature>
<dbReference type="SUPFAM" id="SSF49599">
    <property type="entry name" value="TRAF domain-like"/>
    <property type="match status" value="1"/>
</dbReference>
<name>A0A8T0BDS3_SILME</name>
<feature type="zinc finger region" description="TRAF-type" evidence="4">
    <location>
        <begin position="55"/>
        <end position="98"/>
    </location>
</feature>
<feature type="compositionally biased region" description="Low complexity" evidence="5">
    <location>
        <begin position="188"/>
        <end position="203"/>
    </location>
</feature>
<evidence type="ECO:0000256" key="3">
    <source>
        <dbReference type="ARBA" id="ARBA00022833"/>
    </source>
</evidence>